<proteinExistence type="predicted"/>
<dbReference type="EMBL" id="AEJF01000002">
    <property type="protein sequence ID" value="KLU28209.1"/>
    <property type="molecule type" value="Genomic_DNA"/>
</dbReference>
<reference evidence="2 3" key="1">
    <citation type="journal article" date="2015" name="Genome Announc.">
        <title>Draft Genome Sequence of Burkholderia sp. Strain PML1(12), an Ectomycorrhizosphere-Inhabiting Bacterium with Effective Mineral-Weathering Ability.</title>
        <authorList>
            <person name="Uroz S."/>
            <person name="Oger P."/>
        </authorList>
    </citation>
    <scope>NUCLEOTIDE SEQUENCE [LARGE SCALE GENOMIC DNA]</scope>
    <source>
        <strain evidence="3">PML1(12)</strain>
    </source>
</reference>
<organism evidence="2 3">
    <name type="scientific">Caballeronia mineralivorans PML1(12)</name>
    <dbReference type="NCBI Taxonomy" id="908627"/>
    <lineage>
        <taxon>Bacteria</taxon>
        <taxon>Pseudomonadati</taxon>
        <taxon>Pseudomonadota</taxon>
        <taxon>Betaproteobacteria</taxon>
        <taxon>Burkholderiales</taxon>
        <taxon>Burkholderiaceae</taxon>
        <taxon>Caballeronia</taxon>
    </lineage>
</organism>
<keyword evidence="3" id="KW-1185">Reference proteome</keyword>
<dbReference type="OrthoDB" id="9131039at2"/>
<keyword evidence="1" id="KW-0472">Membrane</keyword>
<evidence type="ECO:0000256" key="1">
    <source>
        <dbReference type="SAM" id="Phobius"/>
    </source>
</evidence>
<keyword evidence="1" id="KW-1133">Transmembrane helix</keyword>
<evidence type="ECO:0000313" key="2">
    <source>
        <dbReference type="EMBL" id="KLU28209.1"/>
    </source>
</evidence>
<dbReference type="Proteomes" id="UP000035963">
    <property type="component" value="Unassembled WGS sequence"/>
</dbReference>
<dbReference type="PATRIC" id="fig|908627.4.peg.78"/>
<dbReference type="RefSeq" id="WP_047844622.1">
    <property type="nucleotide sequence ID" value="NZ_AEJF01000002.1"/>
</dbReference>
<feature type="transmembrane region" description="Helical" evidence="1">
    <location>
        <begin position="26"/>
        <end position="53"/>
    </location>
</feature>
<protein>
    <submittedName>
        <fullName evidence="2">Uncharacterized protein</fullName>
    </submittedName>
</protein>
<gene>
    <name evidence="2" type="ORF">EOS_00365</name>
</gene>
<evidence type="ECO:0000313" key="3">
    <source>
        <dbReference type="Proteomes" id="UP000035963"/>
    </source>
</evidence>
<comment type="caution">
    <text evidence="2">The sequence shown here is derived from an EMBL/GenBank/DDBJ whole genome shotgun (WGS) entry which is preliminary data.</text>
</comment>
<keyword evidence="1" id="KW-0812">Transmembrane</keyword>
<name>A0A0J1D6B2_9BURK</name>
<dbReference type="AlphaFoldDB" id="A0A0J1D6B2"/>
<sequence length="158" mass="17249">MPIIVALVVLVAVIYGAFWSFHAISAAFGLGVAIGAAVIAGLAVVSIAVYFWWRWKEVAPNVHDGDWTHELKRDWGGVRLAAAKRLCEVRVGGQVGMFIFADLRGARVEPVGSGAAGSWQVALDVKDTTQSRWNLPMQDRREAHKWGRILEKAAAQTL</sequence>
<accession>A0A0J1D6B2</accession>